<evidence type="ECO:0000313" key="2">
    <source>
        <dbReference type="Proteomes" id="UP000092247"/>
    </source>
</evidence>
<gene>
    <name evidence="1" type="ORF">AYY17_08095</name>
</gene>
<name>A0A1B8H704_9GAMM</name>
<dbReference type="Pfam" id="PF13957">
    <property type="entry name" value="YafO_toxin"/>
    <property type="match status" value="1"/>
</dbReference>
<proteinExistence type="predicted"/>
<evidence type="ECO:0000313" key="1">
    <source>
        <dbReference type="EMBL" id="OBU04846.1"/>
    </source>
</evidence>
<organism evidence="1 2">
    <name type="scientific">Morganella psychrotolerans</name>
    <dbReference type="NCBI Taxonomy" id="368603"/>
    <lineage>
        <taxon>Bacteria</taxon>
        <taxon>Pseudomonadati</taxon>
        <taxon>Pseudomonadota</taxon>
        <taxon>Gammaproteobacteria</taxon>
        <taxon>Enterobacterales</taxon>
        <taxon>Morganellaceae</taxon>
        <taxon>Morganella</taxon>
    </lineage>
</organism>
<reference evidence="1 2" key="1">
    <citation type="submission" date="2016-06" db="EMBL/GenBank/DDBJ databases">
        <authorList>
            <person name="Kjaerup R.B."/>
            <person name="Dalgaard T.S."/>
            <person name="Juul-Madsen H.R."/>
        </authorList>
    </citation>
    <scope>NUCLEOTIDE SEQUENCE [LARGE SCALE GENOMIC DNA]</scope>
    <source>
        <strain evidence="1 2">GCSL-Mp3</strain>
    </source>
</reference>
<dbReference type="RefSeq" id="WP_067424757.1">
    <property type="nucleotide sequence ID" value="NZ_LZEX01000034.1"/>
</dbReference>
<dbReference type="AlphaFoldDB" id="A0A1B8H704"/>
<dbReference type="Proteomes" id="UP000092247">
    <property type="component" value="Unassembled WGS sequence"/>
</dbReference>
<protein>
    <submittedName>
        <fullName evidence="1">Uncharacterized protein</fullName>
    </submittedName>
</protein>
<dbReference type="InterPro" id="IPR020353">
    <property type="entry name" value="Toxin_YafO"/>
</dbReference>
<accession>A0A1B8H704</accession>
<sequence>MGIKLIRSQFIQQFINEFPETEHPIAEFEEYKTVSLDFGDLPIPPYHEQLEHPAHIDTIGRDKPMDRPNSARYEELHHTHIWQEGCIWEDGDGLFVQWRSTSDTFVVYSYFLDADSDHHFYIIDFVRDQAHTIIEDSEQILKWVELARQHREANT</sequence>
<dbReference type="EMBL" id="LZEX01000034">
    <property type="protein sequence ID" value="OBU04846.1"/>
    <property type="molecule type" value="Genomic_DNA"/>
</dbReference>
<comment type="caution">
    <text evidence="1">The sequence shown here is derived from an EMBL/GenBank/DDBJ whole genome shotgun (WGS) entry which is preliminary data.</text>
</comment>